<dbReference type="InterPro" id="IPR003337">
    <property type="entry name" value="Trehalose_PPase"/>
</dbReference>
<dbReference type="SUPFAM" id="SSF56784">
    <property type="entry name" value="HAD-like"/>
    <property type="match status" value="1"/>
</dbReference>
<protein>
    <recommendedName>
        <fullName evidence="2">Trehalose 6-phosphate phosphatase</fullName>
        <ecNumber evidence="2">3.1.3.12</ecNumber>
    </recommendedName>
</protein>
<evidence type="ECO:0000256" key="2">
    <source>
        <dbReference type="RuleBase" id="RU361117"/>
    </source>
</evidence>
<dbReference type="Gene3D" id="3.40.50.1000">
    <property type="entry name" value="HAD superfamily/HAD-like"/>
    <property type="match status" value="1"/>
</dbReference>
<dbReference type="Pfam" id="PF02358">
    <property type="entry name" value="Trehalose_PPase"/>
    <property type="match status" value="1"/>
</dbReference>
<proteinExistence type="inferred from homology"/>
<evidence type="ECO:0000313" key="5">
    <source>
        <dbReference type="Proteomes" id="UP001595724"/>
    </source>
</evidence>
<dbReference type="PANTHER" id="PTHR43768:SF3">
    <property type="entry name" value="TREHALOSE 6-PHOSPHATE PHOSPHATASE"/>
    <property type="match status" value="1"/>
</dbReference>
<comment type="function">
    <text evidence="2">Removes the phosphate from trehalose 6-phosphate to produce free trehalose.</text>
</comment>
<dbReference type="EMBL" id="JBHRYF010000009">
    <property type="protein sequence ID" value="MFC3660948.1"/>
    <property type="molecule type" value="Genomic_DNA"/>
</dbReference>
<comment type="cofactor">
    <cofactor evidence="2">
        <name>Mg(2+)</name>
        <dbReference type="ChEBI" id="CHEBI:18420"/>
    </cofactor>
</comment>
<reference evidence="5" key="1">
    <citation type="journal article" date="2019" name="Int. J. Syst. Evol. Microbiol.">
        <title>The Global Catalogue of Microorganisms (GCM) 10K type strain sequencing project: providing services to taxonomists for standard genome sequencing and annotation.</title>
        <authorList>
            <consortium name="The Broad Institute Genomics Platform"/>
            <consortium name="The Broad Institute Genome Sequencing Center for Infectious Disease"/>
            <person name="Wu L."/>
            <person name="Ma J."/>
        </authorList>
    </citation>
    <scope>NUCLEOTIDE SEQUENCE [LARGE SCALE GENOMIC DNA]</scope>
    <source>
        <strain evidence="5">KCTC 42211</strain>
    </source>
</reference>
<comment type="caution">
    <text evidence="4">The sequence shown here is derived from an EMBL/GenBank/DDBJ whole genome shotgun (WGS) entry which is preliminary data.</text>
</comment>
<comment type="catalytic activity">
    <reaction evidence="2">
        <text>alpha,alpha-trehalose 6-phosphate + H2O = alpha,alpha-trehalose + phosphate</text>
        <dbReference type="Rhea" id="RHEA:23420"/>
        <dbReference type="ChEBI" id="CHEBI:15377"/>
        <dbReference type="ChEBI" id="CHEBI:16551"/>
        <dbReference type="ChEBI" id="CHEBI:43474"/>
        <dbReference type="ChEBI" id="CHEBI:58429"/>
        <dbReference type="EC" id="3.1.3.12"/>
    </reaction>
</comment>
<dbReference type="CDD" id="cd01627">
    <property type="entry name" value="HAD_TPP"/>
    <property type="match status" value="1"/>
</dbReference>
<name>A0ABV7UWS7_9GAMM</name>
<comment type="similarity">
    <text evidence="2">Belongs to the trehalose phosphatase family.</text>
</comment>
<keyword evidence="2" id="KW-0479">Metal-binding</keyword>
<dbReference type="InterPro" id="IPR036412">
    <property type="entry name" value="HAD-like_sf"/>
</dbReference>
<dbReference type="PANTHER" id="PTHR43768">
    <property type="entry name" value="TREHALOSE 6-PHOSPHATE PHOSPHATASE"/>
    <property type="match status" value="1"/>
</dbReference>
<feature type="region of interest" description="Disordered" evidence="3">
    <location>
        <begin position="1"/>
        <end position="27"/>
    </location>
</feature>
<dbReference type="GO" id="GO:0004805">
    <property type="term" value="F:trehalose-phosphatase activity"/>
    <property type="evidence" value="ECO:0007669"/>
    <property type="project" value="UniProtKB-EC"/>
</dbReference>
<dbReference type="InterPro" id="IPR044651">
    <property type="entry name" value="OTSB-like"/>
</dbReference>
<evidence type="ECO:0000256" key="1">
    <source>
        <dbReference type="ARBA" id="ARBA00022801"/>
    </source>
</evidence>
<organism evidence="4 5">
    <name type="scientific">Luteimonas notoginsengisoli</name>
    <dbReference type="NCBI Taxonomy" id="1578200"/>
    <lineage>
        <taxon>Bacteria</taxon>
        <taxon>Pseudomonadati</taxon>
        <taxon>Pseudomonadota</taxon>
        <taxon>Gammaproteobacteria</taxon>
        <taxon>Lysobacterales</taxon>
        <taxon>Lysobacteraceae</taxon>
        <taxon>Luteimonas</taxon>
    </lineage>
</organism>
<gene>
    <name evidence="4" type="primary">otsB</name>
    <name evidence="4" type="ORF">ACFOM9_12790</name>
</gene>
<comment type="pathway">
    <text evidence="2">Glycan biosynthesis; trehalose biosynthesis.</text>
</comment>
<dbReference type="Gene3D" id="3.30.70.1020">
    <property type="entry name" value="Trehalose-6-phosphate phosphatase related protein, domain 2"/>
    <property type="match status" value="1"/>
</dbReference>
<evidence type="ECO:0000256" key="3">
    <source>
        <dbReference type="SAM" id="MobiDB-lite"/>
    </source>
</evidence>
<keyword evidence="2" id="KW-0460">Magnesium</keyword>
<sequence>MHNHDQKQDAVSSPIAAPQDAPPPPADDWALFLDVDGCLLDLASTPDAVVVPDGLRAQLEALQLRLDGALALVSGRTIATLDALFVPSRFNAVGLHGVEQRRGGAEPRTEHAPELDDVRKAATRLAAVYDGTVVEDKGRALALHWRRAPDAEPALLAFAAHSLEQLPGYRLQHGKQVVELYPGGSGEHPIDKGGAIAGLLDSPPFRGRLPVFAGDDLTDESGFEVVNARDGLSVLVGDRAPSAARRRLRDPAAVRAWLGVAHGAG</sequence>
<keyword evidence="5" id="KW-1185">Reference proteome</keyword>
<accession>A0ABV7UWS7</accession>
<dbReference type="RefSeq" id="WP_386711439.1">
    <property type="nucleotide sequence ID" value="NZ_JBHRYF010000009.1"/>
</dbReference>
<evidence type="ECO:0000313" key="4">
    <source>
        <dbReference type="EMBL" id="MFC3660948.1"/>
    </source>
</evidence>
<dbReference type="InterPro" id="IPR023214">
    <property type="entry name" value="HAD_sf"/>
</dbReference>
<dbReference type="NCBIfam" id="TIGR00685">
    <property type="entry name" value="T6PP"/>
    <property type="match status" value="1"/>
</dbReference>
<keyword evidence="1 2" id="KW-0378">Hydrolase</keyword>
<dbReference type="Proteomes" id="UP001595724">
    <property type="component" value="Unassembled WGS sequence"/>
</dbReference>
<dbReference type="EC" id="3.1.3.12" evidence="2"/>